<dbReference type="RefSeq" id="WP_419866712.1">
    <property type="nucleotide sequence ID" value="NZ_AP018111.1"/>
</dbReference>
<dbReference type="PANTHER" id="PTHR44196:SF1">
    <property type="entry name" value="DEHYDROGENASE_REDUCTASE SDR FAMILY MEMBER 7B"/>
    <property type="match status" value="1"/>
</dbReference>
<dbReference type="Proteomes" id="UP000218432">
    <property type="component" value="Chromosome 1"/>
</dbReference>
<dbReference type="PRINTS" id="PR00081">
    <property type="entry name" value="GDHRDH"/>
</dbReference>
<dbReference type="EMBL" id="AP018111">
    <property type="protein sequence ID" value="BAX59880.1"/>
    <property type="molecule type" value="Genomic_DNA"/>
</dbReference>
<gene>
    <name evidence="3" type="ORF">BSFP_027240</name>
</gene>
<dbReference type="Pfam" id="PF00106">
    <property type="entry name" value="adh_short"/>
    <property type="match status" value="1"/>
</dbReference>
<dbReference type="AlphaFoldDB" id="A0A1Y1BIM7"/>
<evidence type="ECO:0000313" key="3">
    <source>
        <dbReference type="EMBL" id="BAX59880.1"/>
    </source>
</evidence>
<dbReference type="SUPFAM" id="SSF51735">
    <property type="entry name" value="NAD(P)-binding Rossmann-fold domains"/>
    <property type="match status" value="1"/>
</dbReference>
<dbReference type="InterPro" id="IPR020904">
    <property type="entry name" value="Sc_DH/Rdtase_CS"/>
</dbReference>
<dbReference type="GO" id="GO:0016020">
    <property type="term" value="C:membrane"/>
    <property type="evidence" value="ECO:0007669"/>
    <property type="project" value="TreeGrafter"/>
</dbReference>
<comment type="similarity">
    <text evidence="1">Belongs to the short-chain dehydrogenases/reductases (SDR) family.</text>
</comment>
<evidence type="ECO:0000256" key="2">
    <source>
        <dbReference type="ARBA" id="ARBA00023002"/>
    </source>
</evidence>
<reference evidence="3 4" key="1">
    <citation type="journal article" date="2017" name="Genome Announc.">
        <title>Complete Genome Sequence of Burkholderia stabilis FERMP-21014.</title>
        <authorList>
            <person name="Konishi K."/>
            <person name="Kumagai T."/>
            <person name="Sakasegawa S."/>
            <person name="Tamura T."/>
        </authorList>
    </citation>
    <scope>NUCLEOTIDE SEQUENCE [LARGE SCALE GENOMIC DNA]</scope>
    <source>
        <strain evidence="3 4">FERMP-21014</strain>
    </source>
</reference>
<name>A0A1Y1BIM7_9BURK</name>
<dbReference type="InterPro" id="IPR036291">
    <property type="entry name" value="NAD(P)-bd_dom_sf"/>
</dbReference>
<dbReference type="PANTHER" id="PTHR44196">
    <property type="entry name" value="DEHYDROGENASE/REDUCTASE SDR FAMILY MEMBER 7B"/>
    <property type="match status" value="1"/>
</dbReference>
<evidence type="ECO:0000256" key="1">
    <source>
        <dbReference type="ARBA" id="ARBA00006484"/>
    </source>
</evidence>
<organism evidence="3 4">
    <name type="scientific">Burkholderia stabilis</name>
    <dbReference type="NCBI Taxonomy" id="95485"/>
    <lineage>
        <taxon>Bacteria</taxon>
        <taxon>Pseudomonadati</taxon>
        <taxon>Pseudomonadota</taxon>
        <taxon>Betaproteobacteria</taxon>
        <taxon>Burkholderiales</taxon>
        <taxon>Burkholderiaceae</taxon>
        <taxon>Burkholderia</taxon>
        <taxon>Burkholderia cepacia complex</taxon>
    </lineage>
</organism>
<accession>A0A1Y1BIM7</accession>
<dbReference type="InterPro" id="IPR002347">
    <property type="entry name" value="SDR_fam"/>
</dbReference>
<protein>
    <submittedName>
        <fullName evidence="3">SDR family oxidoreductase</fullName>
    </submittedName>
</protein>
<dbReference type="Gene3D" id="3.40.50.720">
    <property type="entry name" value="NAD(P)-binding Rossmann-like Domain"/>
    <property type="match status" value="1"/>
</dbReference>
<proteinExistence type="inferred from homology"/>
<sequence>MIRNRGGQVSAGGPRAIVITGSSAGLGRALALSYAAPDITLGLIGRNSARLESVAMECRARGARVVVGCMDVRDSATVQSWLFDFDTKYPIELMIANAGVASTLSSSNDWEHMARTADVVDTNLYGALHTVLPAIDRMRERGRGQIAVVSSLAALRGMAISPAYCMSKAALVAYCDSVRPILAREGIGLSVVMPGFVRTAMSDVFPGSKPFMWSAEKAATYIKKRLARRRVEIAFPFSLAFGIKLLRLLPASMADAILGRLSYLPRGKV</sequence>
<evidence type="ECO:0000313" key="4">
    <source>
        <dbReference type="Proteomes" id="UP000218432"/>
    </source>
</evidence>
<dbReference type="GO" id="GO:0016491">
    <property type="term" value="F:oxidoreductase activity"/>
    <property type="evidence" value="ECO:0007669"/>
    <property type="project" value="UniProtKB-KW"/>
</dbReference>
<dbReference type="PROSITE" id="PS00061">
    <property type="entry name" value="ADH_SHORT"/>
    <property type="match status" value="1"/>
</dbReference>
<keyword evidence="2" id="KW-0560">Oxidoreductase</keyword>